<feature type="domain" description="LysM" evidence="4">
    <location>
        <begin position="363"/>
        <end position="410"/>
    </location>
</feature>
<dbReference type="eggNOG" id="KOG2806">
    <property type="taxonomic scope" value="Eukaryota"/>
</dbReference>
<evidence type="ECO:0000256" key="3">
    <source>
        <dbReference type="SAM" id="MobiDB-lite"/>
    </source>
</evidence>
<accession>Q0CG99</accession>
<dbReference type="InterPro" id="IPR052210">
    <property type="entry name" value="LysM1-like"/>
</dbReference>
<dbReference type="InterPro" id="IPR036779">
    <property type="entry name" value="LysM_dom_sf"/>
</dbReference>
<dbReference type="Proteomes" id="UP000007963">
    <property type="component" value="Unassembled WGS sequence"/>
</dbReference>
<evidence type="ECO:0000313" key="6">
    <source>
        <dbReference type="Proteomes" id="UP000007963"/>
    </source>
</evidence>
<evidence type="ECO:0000313" key="5">
    <source>
        <dbReference type="EMBL" id="EAU32677.1"/>
    </source>
</evidence>
<feature type="domain" description="LysM" evidence="4">
    <location>
        <begin position="265"/>
        <end position="313"/>
    </location>
</feature>
<dbReference type="PROSITE" id="PS51782">
    <property type="entry name" value="LYSM"/>
    <property type="match status" value="4"/>
</dbReference>
<dbReference type="VEuPathDB" id="FungiDB:ATEG_07293"/>
<feature type="domain" description="LysM" evidence="4">
    <location>
        <begin position="119"/>
        <end position="166"/>
    </location>
</feature>
<feature type="region of interest" description="Disordered" evidence="3">
    <location>
        <begin position="174"/>
        <end position="212"/>
    </location>
</feature>
<keyword evidence="1" id="KW-0147">Chitin-binding</keyword>
<evidence type="ECO:0000256" key="1">
    <source>
        <dbReference type="ARBA" id="ARBA00022669"/>
    </source>
</evidence>
<dbReference type="STRING" id="341663.Q0CG99"/>
<dbReference type="AlphaFoldDB" id="Q0CG99"/>
<dbReference type="PANTHER" id="PTHR34997">
    <property type="entry name" value="AM15"/>
    <property type="match status" value="1"/>
</dbReference>
<dbReference type="EMBL" id="CH476603">
    <property type="protein sequence ID" value="EAU32677.1"/>
    <property type="molecule type" value="Genomic_DNA"/>
</dbReference>
<name>Q0CG99_ASPTN</name>
<dbReference type="SMART" id="SM00257">
    <property type="entry name" value="LysM"/>
    <property type="match status" value="3"/>
</dbReference>
<dbReference type="Pfam" id="PF01476">
    <property type="entry name" value="LysM"/>
    <property type="match status" value="2"/>
</dbReference>
<dbReference type="SUPFAM" id="SSF54106">
    <property type="entry name" value="LysM domain"/>
    <property type="match status" value="2"/>
</dbReference>
<sequence length="543" mass="59737">MAYIMMMEFGSPIFTVSIKWSIPYSPKICDTMVHFATYVNVEISFSEAIKGAQFPHPTHFPPPFLYFPCFSTTVPKMTPFRILLSILLGVVSLSHGASTTWDASPSRPTTPGVVSNCNKWYTVQKGDTCFSVTTAFRISMDDFLRWNPSVSADCLVNFWADTSYCVGVGPVESTTTKANGPRPTTTISTTITTTSDESTTKASGPRPTTTITTTITTTPISTTDTTDSSYTFINPITSWNVTTTPVETAWPPTRTQDGQAKNCNRWHRVRAGETCESIHAQYDSWMTFEDLLEWNPALKEDCRYPWVGWWVCVGVKPTTTFSISYPPQTPPPMVIPSLTTTSLDPPEETARPTQSGIAPNCQDFHKAVKGDTCEKILKDVPLLKEDDLHKWNPALGPDCKGLIPGYYYCAAAYDGGWLPMPPTVTKVPSPTATGITSKCVSWYKRTYGETCDDIVRMFGTFSVKDFLKWNSDLTENCVGLQDDYWYCVGVPGTPTTRTAPVATIPISNSSIAQMPPTSGPVSPTLSPMAGYRNIGLQNSTMTG</sequence>
<dbReference type="OMA" id="NCNAFHT"/>
<feature type="compositionally biased region" description="Low complexity" evidence="3">
    <location>
        <begin position="184"/>
        <end position="197"/>
    </location>
</feature>
<evidence type="ECO:0000256" key="2">
    <source>
        <dbReference type="ARBA" id="ARBA00023026"/>
    </source>
</evidence>
<reference evidence="6" key="1">
    <citation type="submission" date="2005-09" db="EMBL/GenBank/DDBJ databases">
        <title>Annotation of the Aspergillus terreus NIH2624 genome.</title>
        <authorList>
            <person name="Birren B.W."/>
            <person name="Lander E.S."/>
            <person name="Galagan J.E."/>
            <person name="Nusbaum C."/>
            <person name="Devon K."/>
            <person name="Henn M."/>
            <person name="Ma L.-J."/>
            <person name="Jaffe D.B."/>
            <person name="Butler J."/>
            <person name="Alvarez P."/>
            <person name="Gnerre S."/>
            <person name="Grabherr M."/>
            <person name="Kleber M."/>
            <person name="Mauceli E.W."/>
            <person name="Brockman W."/>
            <person name="Rounsley S."/>
            <person name="Young S.K."/>
            <person name="LaButti K."/>
            <person name="Pushparaj V."/>
            <person name="DeCaprio D."/>
            <person name="Crawford M."/>
            <person name="Koehrsen M."/>
            <person name="Engels R."/>
            <person name="Montgomery P."/>
            <person name="Pearson M."/>
            <person name="Howarth C."/>
            <person name="Larson L."/>
            <person name="Luoma S."/>
            <person name="White J."/>
            <person name="Alvarado L."/>
            <person name="Kodira C.D."/>
            <person name="Zeng Q."/>
            <person name="Oleary S."/>
            <person name="Yandava C."/>
            <person name="Denning D.W."/>
            <person name="Nierman W.C."/>
            <person name="Milne T."/>
            <person name="Madden K."/>
        </authorList>
    </citation>
    <scope>NUCLEOTIDE SEQUENCE [LARGE SCALE GENOMIC DNA]</scope>
    <source>
        <strain evidence="6">NIH 2624 / FGSC A1156</strain>
    </source>
</reference>
<proteinExistence type="predicted"/>
<dbReference type="InterPro" id="IPR018392">
    <property type="entry name" value="LysM"/>
</dbReference>
<dbReference type="GO" id="GO:0008061">
    <property type="term" value="F:chitin binding"/>
    <property type="evidence" value="ECO:0007669"/>
    <property type="project" value="UniProtKB-KW"/>
</dbReference>
<gene>
    <name evidence="5" type="ORF">ATEG_07293</name>
</gene>
<feature type="domain" description="LysM" evidence="4">
    <location>
        <begin position="441"/>
        <end position="488"/>
    </location>
</feature>
<dbReference type="OrthoDB" id="5985073at2759"/>
<dbReference type="PANTHER" id="PTHR34997:SF1">
    <property type="entry name" value="PEPTIDOGLYCAN-BINDING LYSIN DOMAIN"/>
    <property type="match status" value="1"/>
</dbReference>
<evidence type="ECO:0000259" key="4">
    <source>
        <dbReference type="PROSITE" id="PS51782"/>
    </source>
</evidence>
<keyword evidence="2" id="KW-0843">Virulence</keyword>
<dbReference type="GeneID" id="4319320"/>
<protein>
    <recommendedName>
        <fullName evidence="4">LysM domain-containing protein</fullName>
    </recommendedName>
</protein>
<dbReference type="HOGENOM" id="CLU_010591_8_2_1"/>
<dbReference type="Gene3D" id="3.10.350.10">
    <property type="entry name" value="LysM domain"/>
    <property type="match status" value="4"/>
</dbReference>
<dbReference type="RefSeq" id="XP_001209979.1">
    <property type="nucleotide sequence ID" value="XM_001209979.1"/>
</dbReference>
<dbReference type="CDD" id="cd00118">
    <property type="entry name" value="LysM"/>
    <property type="match status" value="2"/>
</dbReference>
<organism evidence="5 6">
    <name type="scientific">Aspergillus terreus (strain NIH 2624 / FGSC A1156)</name>
    <dbReference type="NCBI Taxonomy" id="341663"/>
    <lineage>
        <taxon>Eukaryota</taxon>
        <taxon>Fungi</taxon>
        <taxon>Dikarya</taxon>
        <taxon>Ascomycota</taxon>
        <taxon>Pezizomycotina</taxon>
        <taxon>Eurotiomycetes</taxon>
        <taxon>Eurotiomycetidae</taxon>
        <taxon>Eurotiales</taxon>
        <taxon>Aspergillaceae</taxon>
        <taxon>Aspergillus</taxon>
        <taxon>Aspergillus subgen. Circumdati</taxon>
    </lineage>
</organism>